<organism evidence="1 2">
    <name type="scientific">Caulobacter phage CcrColossus</name>
    <dbReference type="NCBI Taxonomy" id="1211640"/>
    <lineage>
        <taxon>Viruses</taxon>
        <taxon>Duplodnaviria</taxon>
        <taxon>Heunggongvirae</taxon>
        <taxon>Uroviricota</taxon>
        <taxon>Caudoviricetes</taxon>
        <taxon>Jeanschmidtviridae</taxon>
        <taxon>Colossusvirus</taxon>
        <taxon>Colossusvirus colossus</taxon>
    </lineage>
</organism>
<protein>
    <submittedName>
        <fullName evidence="1">Uncharacterized protein</fullName>
    </submittedName>
</protein>
<evidence type="ECO:0000313" key="1">
    <source>
        <dbReference type="EMBL" id="AFU88019.1"/>
    </source>
</evidence>
<name>K4JRR8_9CAUD</name>
<keyword evidence="2" id="KW-1185">Reference proteome</keyword>
<dbReference type="GeneID" id="13995077"/>
<proteinExistence type="predicted"/>
<dbReference type="KEGG" id="vg:13995077"/>
<gene>
    <name evidence="1" type="ORF">CcrColossus_gp149</name>
</gene>
<reference evidence="1 2" key="1">
    <citation type="journal article" date="2012" name="BMC Genomics">
        <title>The Caulobacter crescentus phage phiCbK: genomics of a canonical phage.</title>
        <authorList>
            <person name="Gill J.J."/>
            <person name="Berry J.D."/>
            <person name="Russell W.K."/>
            <person name="Lessor L."/>
            <person name="Escobar Garcia D.A."/>
            <person name="Hernandez D."/>
            <person name="Kane A."/>
            <person name="Keene J."/>
            <person name="Maddox M."/>
            <person name="Martin R."/>
            <person name="Mohan S."/>
            <person name="Thorn A.M."/>
            <person name="Russell D.H."/>
            <person name="Young R."/>
        </authorList>
    </citation>
    <scope>NUCLEOTIDE SEQUENCE [LARGE SCALE GENOMIC DNA]</scope>
</reference>
<dbReference type="Proteomes" id="UP000000463">
    <property type="component" value="Segment"/>
</dbReference>
<sequence>MNIRLNLLRAAVEFCMKFMLRYQGLDDTPANRATLMQQLNAAPSARPQQKSAL</sequence>
<dbReference type="EMBL" id="JX100810">
    <property type="protein sequence ID" value="AFU88019.1"/>
    <property type="molecule type" value="Genomic_DNA"/>
</dbReference>
<accession>K4JRR8</accession>
<evidence type="ECO:0000313" key="2">
    <source>
        <dbReference type="Proteomes" id="UP000000463"/>
    </source>
</evidence>
<dbReference type="RefSeq" id="YP_006988383.1">
    <property type="nucleotide sequence ID" value="NC_019406.1"/>
</dbReference>